<dbReference type="GO" id="GO:0003700">
    <property type="term" value="F:DNA-binding transcription factor activity"/>
    <property type="evidence" value="ECO:0007669"/>
    <property type="project" value="InterPro"/>
</dbReference>
<organism evidence="5 6">
    <name type="scientific">Aeoliella straminimaris</name>
    <dbReference type="NCBI Taxonomy" id="2954799"/>
    <lineage>
        <taxon>Bacteria</taxon>
        <taxon>Pseudomonadati</taxon>
        <taxon>Planctomycetota</taxon>
        <taxon>Planctomycetia</taxon>
        <taxon>Pirellulales</taxon>
        <taxon>Lacipirellulaceae</taxon>
        <taxon>Aeoliella</taxon>
    </lineage>
</organism>
<evidence type="ECO:0000313" key="6">
    <source>
        <dbReference type="Proteomes" id="UP001155241"/>
    </source>
</evidence>
<dbReference type="AlphaFoldDB" id="A0A9X2JEZ4"/>
<dbReference type="CDD" id="cd07377">
    <property type="entry name" value="WHTH_GntR"/>
    <property type="match status" value="1"/>
</dbReference>
<dbReference type="GO" id="GO:0003677">
    <property type="term" value="F:DNA binding"/>
    <property type="evidence" value="ECO:0007669"/>
    <property type="project" value="UniProtKB-KW"/>
</dbReference>
<accession>A0A9X2JEZ4</accession>
<keyword evidence="3" id="KW-0804">Transcription</keyword>
<keyword evidence="2" id="KW-0238">DNA-binding</keyword>
<comment type="caution">
    <text evidence="5">The sequence shown here is derived from an EMBL/GenBank/DDBJ whole genome shotgun (WGS) entry which is preliminary data.</text>
</comment>
<gene>
    <name evidence="5" type="ORF">NG895_04550</name>
</gene>
<keyword evidence="6" id="KW-1185">Reference proteome</keyword>
<dbReference type="RefSeq" id="WP_252851265.1">
    <property type="nucleotide sequence ID" value="NZ_JAMXLR010000020.1"/>
</dbReference>
<evidence type="ECO:0000256" key="2">
    <source>
        <dbReference type="ARBA" id="ARBA00023125"/>
    </source>
</evidence>
<dbReference type="EMBL" id="JAMXLR010000020">
    <property type="protein sequence ID" value="MCO6043166.1"/>
    <property type="molecule type" value="Genomic_DNA"/>
</dbReference>
<evidence type="ECO:0000256" key="3">
    <source>
        <dbReference type="ARBA" id="ARBA00023163"/>
    </source>
</evidence>
<dbReference type="PANTHER" id="PTHR38445">
    <property type="entry name" value="HTH-TYPE TRANSCRIPTIONAL REPRESSOR YTRA"/>
    <property type="match status" value="1"/>
</dbReference>
<dbReference type="Gene3D" id="1.10.10.10">
    <property type="entry name" value="Winged helix-like DNA-binding domain superfamily/Winged helix DNA-binding domain"/>
    <property type="match status" value="1"/>
</dbReference>
<dbReference type="InterPro" id="IPR000524">
    <property type="entry name" value="Tscrpt_reg_HTH_GntR"/>
</dbReference>
<protein>
    <submittedName>
        <fullName evidence="5">GntR family transcriptional regulator</fullName>
    </submittedName>
</protein>
<feature type="domain" description="HTH gntR-type" evidence="4">
    <location>
        <begin position="11"/>
        <end position="79"/>
    </location>
</feature>
<dbReference type="InterPro" id="IPR036388">
    <property type="entry name" value="WH-like_DNA-bd_sf"/>
</dbReference>
<dbReference type="Pfam" id="PF00392">
    <property type="entry name" value="GntR"/>
    <property type="match status" value="1"/>
</dbReference>
<evidence type="ECO:0000259" key="4">
    <source>
        <dbReference type="PROSITE" id="PS50949"/>
    </source>
</evidence>
<dbReference type="PANTHER" id="PTHR38445:SF7">
    <property type="entry name" value="GNTR-FAMILY TRANSCRIPTIONAL REGULATOR"/>
    <property type="match status" value="1"/>
</dbReference>
<dbReference type="Proteomes" id="UP001155241">
    <property type="component" value="Unassembled WGS sequence"/>
</dbReference>
<proteinExistence type="predicted"/>
<reference evidence="5" key="1">
    <citation type="submission" date="2022-06" db="EMBL/GenBank/DDBJ databases">
        <title>Aeoliella straminimaris, a novel planctomycete from sediments.</title>
        <authorList>
            <person name="Vitorino I.R."/>
            <person name="Lage O.M."/>
        </authorList>
    </citation>
    <scope>NUCLEOTIDE SEQUENCE</scope>
    <source>
        <strain evidence="5">ICT_H6.2</strain>
    </source>
</reference>
<sequence length="135" mass="14845">MFIRVDSSNGVPVYEQIVRQVKFAIADGVVAAGDLLPSVRELARELAINPNTVARAYRDLQSQELVELASGIGLSVRGGAKRECQTQRRQLLQARVGQVLEEAFRSGLDAAAVRRLVDAELTRLEKQFMGNGNHE</sequence>
<evidence type="ECO:0000313" key="5">
    <source>
        <dbReference type="EMBL" id="MCO6043166.1"/>
    </source>
</evidence>
<keyword evidence="1" id="KW-0805">Transcription regulation</keyword>
<name>A0A9X2JEZ4_9BACT</name>
<dbReference type="SMART" id="SM00345">
    <property type="entry name" value="HTH_GNTR"/>
    <property type="match status" value="1"/>
</dbReference>
<dbReference type="SUPFAM" id="SSF46785">
    <property type="entry name" value="Winged helix' DNA-binding domain"/>
    <property type="match status" value="1"/>
</dbReference>
<dbReference type="PROSITE" id="PS50949">
    <property type="entry name" value="HTH_GNTR"/>
    <property type="match status" value="1"/>
</dbReference>
<dbReference type="InterPro" id="IPR036390">
    <property type="entry name" value="WH_DNA-bd_sf"/>
</dbReference>
<evidence type="ECO:0000256" key="1">
    <source>
        <dbReference type="ARBA" id="ARBA00023015"/>
    </source>
</evidence>